<organism evidence="6 7">
    <name type="scientific">Tardiphaga robiniae</name>
    <dbReference type="NCBI Taxonomy" id="943830"/>
    <lineage>
        <taxon>Bacteria</taxon>
        <taxon>Pseudomonadati</taxon>
        <taxon>Pseudomonadota</taxon>
        <taxon>Alphaproteobacteria</taxon>
        <taxon>Hyphomicrobiales</taxon>
        <taxon>Nitrobacteraceae</taxon>
        <taxon>Tardiphaga</taxon>
    </lineage>
</organism>
<dbReference type="GO" id="GO:0003677">
    <property type="term" value="F:DNA binding"/>
    <property type="evidence" value="ECO:0007669"/>
    <property type="project" value="UniProtKB-KW"/>
</dbReference>
<dbReference type="RefSeq" id="WP_068730857.1">
    <property type="nucleotide sequence ID" value="NZ_LVYV01000003.1"/>
</dbReference>
<evidence type="ECO:0000256" key="1">
    <source>
        <dbReference type="ARBA" id="ARBA00023015"/>
    </source>
</evidence>
<dbReference type="Gene3D" id="1.10.10.10">
    <property type="entry name" value="Winged helix-like DNA-binding domain superfamily/Winged helix DNA-binding domain"/>
    <property type="match status" value="1"/>
</dbReference>
<feature type="domain" description="HTH luxR-type" evidence="5">
    <location>
        <begin position="1"/>
        <end position="62"/>
    </location>
</feature>
<keyword evidence="3" id="KW-0804">Transcription</keyword>
<dbReference type="PANTHER" id="PTHR44688">
    <property type="entry name" value="DNA-BINDING TRANSCRIPTIONAL ACTIVATOR DEVR_DOSR"/>
    <property type="match status" value="1"/>
</dbReference>
<dbReference type="Proteomes" id="UP000076574">
    <property type="component" value="Unassembled WGS sequence"/>
</dbReference>
<dbReference type="PRINTS" id="PR00038">
    <property type="entry name" value="HTHLUXR"/>
</dbReference>
<gene>
    <name evidence="6" type="ORF">A4A58_22015</name>
</gene>
<protein>
    <recommendedName>
        <fullName evidence="5">HTH luxR-type domain-containing protein</fullName>
    </recommendedName>
</protein>
<feature type="compositionally biased region" description="Basic and acidic residues" evidence="4">
    <location>
        <begin position="76"/>
        <end position="85"/>
    </location>
</feature>
<dbReference type="AlphaFoldDB" id="A0A164ABE4"/>
<name>A0A164ABE4_9BRAD</name>
<dbReference type="SMART" id="SM00421">
    <property type="entry name" value="HTH_LUXR"/>
    <property type="match status" value="1"/>
</dbReference>
<dbReference type="PROSITE" id="PS50043">
    <property type="entry name" value="HTH_LUXR_2"/>
    <property type="match status" value="1"/>
</dbReference>
<feature type="compositionally biased region" description="Polar residues" evidence="4">
    <location>
        <begin position="65"/>
        <end position="75"/>
    </location>
</feature>
<dbReference type="PANTHER" id="PTHR44688:SF16">
    <property type="entry name" value="DNA-BINDING TRANSCRIPTIONAL ACTIVATOR DEVR_DOSR"/>
    <property type="match status" value="1"/>
</dbReference>
<dbReference type="Pfam" id="PF00196">
    <property type="entry name" value="GerE"/>
    <property type="match status" value="1"/>
</dbReference>
<evidence type="ECO:0000313" key="7">
    <source>
        <dbReference type="Proteomes" id="UP000076574"/>
    </source>
</evidence>
<proteinExistence type="predicted"/>
<sequence length="85" mass="9623">MALLTNREEEVLSLVEQSMSCKQIARALAISEFTVRKHRASILHKMRLGTTAQLTAFAKTSFANTSQVGETSQQVDQRERHDRSF</sequence>
<dbReference type="InterPro" id="IPR036388">
    <property type="entry name" value="WH-like_DNA-bd_sf"/>
</dbReference>
<evidence type="ECO:0000256" key="3">
    <source>
        <dbReference type="ARBA" id="ARBA00023163"/>
    </source>
</evidence>
<dbReference type="SUPFAM" id="SSF46894">
    <property type="entry name" value="C-terminal effector domain of the bipartite response regulators"/>
    <property type="match status" value="1"/>
</dbReference>
<dbReference type="InterPro" id="IPR016032">
    <property type="entry name" value="Sig_transdc_resp-reg_C-effctor"/>
</dbReference>
<keyword evidence="7" id="KW-1185">Reference proteome</keyword>
<reference evidence="6 7" key="1">
    <citation type="submission" date="2016-03" db="EMBL/GenBank/DDBJ databases">
        <title>Microsymbionts genomes from the relict species Vavilovia formosa (Stev.) Fed.</title>
        <authorList>
            <person name="Kopat V."/>
            <person name="Chirak E."/>
            <person name="Kimeklis A."/>
            <person name="Andronov E."/>
        </authorList>
    </citation>
    <scope>NUCLEOTIDE SEQUENCE [LARGE SCALE GENOMIC DNA]</scope>
    <source>
        <strain evidence="6 7">Vaf07</strain>
    </source>
</reference>
<dbReference type="EMBL" id="LVYV01000003">
    <property type="protein sequence ID" value="KZD24546.1"/>
    <property type="molecule type" value="Genomic_DNA"/>
</dbReference>
<keyword evidence="1" id="KW-0805">Transcription regulation</keyword>
<comment type="caution">
    <text evidence="6">The sequence shown here is derived from an EMBL/GenBank/DDBJ whole genome shotgun (WGS) entry which is preliminary data.</text>
</comment>
<accession>A0A164ABE4</accession>
<dbReference type="CDD" id="cd06170">
    <property type="entry name" value="LuxR_C_like"/>
    <property type="match status" value="1"/>
</dbReference>
<evidence type="ECO:0000259" key="5">
    <source>
        <dbReference type="PROSITE" id="PS50043"/>
    </source>
</evidence>
<dbReference type="InterPro" id="IPR000792">
    <property type="entry name" value="Tscrpt_reg_LuxR_C"/>
</dbReference>
<dbReference type="STRING" id="943830.A4A58_22015"/>
<evidence type="ECO:0000256" key="4">
    <source>
        <dbReference type="SAM" id="MobiDB-lite"/>
    </source>
</evidence>
<dbReference type="GO" id="GO:0006355">
    <property type="term" value="P:regulation of DNA-templated transcription"/>
    <property type="evidence" value="ECO:0007669"/>
    <property type="project" value="InterPro"/>
</dbReference>
<keyword evidence="2" id="KW-0238">DNA-binding</keyword>
<evidence type="ECO:0000313" key="6">
    <source>
        <dbReference type="EMBL" id="KZD24546.1"/>
    </source>
</evidence>
<evidence type="ECO:0000256" key="2">
    <source>
        <dbReference type="ARBA" id="ARBA00023125"/>
    </source>
</evidence>
<feature type="region of interest" description="Disordered" evidence="4">
    <location>
        <begin position="65"/>
        <end position="85"/>
    </location>
</feature>